<dbReference type="Pfam" id="PF02909">
    <property type="entry name" value="TetR_C_1"/>
    <property type="match status" value="1"/>
</dbReference>
<dbReference type="InterPro" id="IPR001647">
    <property type="entry name" value="HTH_TetR"/>
</dbReference>
<keyword evidence="1" id="KW-0805">Transcription regulation</keyword>
<dbReference type="RefSeq" id="WP_184611720.1">
    <property type="nucleotide sequence ID" value="NZ_BOOS01000049.1"/>
</dbReference>
<keyword evidence="2 4" id="KW-0238">DNA-binding</keyword>
<dbReference type="InterPro" id="IPR036271">
    <property type="entry name" value="Tet_transcr_reg_TetR-rel_C_sf"/>
</dbReference>
<reference evidence="7 8" key="1">
    <citation type="submission" date="2020-08" db="EMBL/GenBank/DDBJ databases">
        <title>Sequencing the genomes of 1000 actinobacteria strains.</title>
        <authorList>
            <person name="Klenk H.-P."/>
        </authorList>
    </citation>
    <scope>NUCLEOTIDE SEQUENCE [LARGE SCALE GENOMIC DNA]</scope>
    <source>
        <strain evidence="7 8">DSM 45790</strain>
    </source>
</reference>
<dbReference type="Gene3D" id="1.10.357.10">
    <property type="entry name" value="Tetracycline Repressor, domain 2"/>
    <property type="match status" value="1"/>
</dbReference>
<evidence type="ECO:0000256" key="2">
    <source>
        <dbReference type="ARBA" id="ARBA00023125"/>
    </source>
</evidence>
<evidence type="ECO:0000256" key="4">
    <source>
        <dbReference type="PROSITE-ProRule" id="PRU00335"/>
    </source>
</evidence>
<evidence type="ECO:0000256" key="5">
    <source>
        <dbReference type="SAM" id="MobiDB-lite"/>
    </source>
</evidence>
<dbReference type="SUPFAM" id="SSF46689">
    <property type="entry name" value="Homeodomain-like"/>
    <property type="match status" value="1"/>
</dbReference>
<gene>
    <name evidence="7" type="ORF">BJ981_002917</name>
</gene>
<feature type="region of interest" description="Disordered" evidence="5">
    <location>
        <begin position="1"/>
        <end position="22"/>
    </location>
</feature>
<dbReference type="GO" id="GO:0003700">
    <property type="term" value="F:DNA-binding transcription factor activity"/>
    <property type="evidence" value="ECO:0007669"/>
    <property type="project" value="TreeGrafter"/>
</dbReference>
<feature type="DNA-binding region" description="H-T-H motif" evidence="4">
    <location>
        <begin position="45"/>
        <end position="64"/>
    </location>
</feature>
<dbReference type="PANTHER" id="PTHR30055:SF151">
    <property type="entry name" value="TRANSCRIPTIONAL REGULATORY PROTEIN"/>
    <property type="match status" value="1"/>
</dbReference>
<comment type="caution">
    <text evidence="7">The sequence shown here is derived from an EMBL/GenBank/DDBJ whole genome shotgun (WGS) entry which is preliminary data.</text>
</comment>
<proteinExistence type="predicted"/>
<dbReference type="Gene3D" id="1.10.10.60">
    <property type="entry name" value="Homeodomain-like"/>
    <property type="match status" value="1"/>
</dbReference>
<dbReference type="InterPro" id="IPR009057">
    <property type="entry name" value="Homeodomain-like_sf"/>
</dbReference>
<evidence type="ECO:0000259" key="6">
    <source>
        <dbReference type="PROSITE" id="PS50977"/>
    </source>
</evidence>
<protein>
    <submittedName>
        <fullName evidence="7">AcrR family transcriptional regulator</fullName>
    </submittedName>
</protein>
<organism evidence="7 8">
    <name type="scientific">Sphaerisporangium krabiense</name>
    <dbReference type="NCBI Taxonomy" id="763782"/>
    <lineage>
        <taxon>Bacteria</taxon>
        <taxon>Bacillati</taxon>
        <taxon>Actinomycetota</taxon>
        <taxon>Actinomycetes</taxon>
        <taxon>Streptosporangiales</taxon>
        <taxon>Streptosporangiaceae</taxon>
        <taxon>Sphaerisporangium</taxon>
    </lineage>
</organism>
<dbReference type="PROSITE" id="PS50977">
    <property type="entry name" value="HTH_TETR_2"/>
    <property type="match status" value="1"/>
</dbReference>
<name>A0A7W9DQA7_9ACTN</name>
<dbReference type="EMBL" id="JACHBR010000001">
    <property type="protein sequence ID" value="MBB5627218.1"/>
    <property type="molecule type" value="Genomic_DNA"/>
</dbReference>
<dbReference type="AlphaFoldDB" id="A0A7W9DQA7"/>
<dbReference type="SUPFAM" id="SSF48498">
    <property type="entry name" value="Tetracyclin repressor-like, C-terminal domain"/>
    <property type="match status" value="1"/>
</dbReference>
<evidence type="ECO:0000256" key="1">
    <source>
        <dbReference type="ARBA" id="ARBA00023015"/>
    </source>
</evidence>
<dbReference type="Proteomes" id="UP000588112">
    <property type="component" value="Unassembled WGS sequence"/>
</dbReference>
<dbReference type="InterPro" id="IPR050109">
    <property type="entry name" value="HTH-type_TetR-like_transc_reg"/>
</dbReference>
<dbReference type="GO" id="GO:0000976">
    <property type="term" value="F:transcription cis-regulatory region binding"/>
    <property type="evidence" value="ECO:0007669"/>
    <property type="project" value="TreeGrafter"/>
</dbReference>
<keyword evidence="8" id="KW-1185">Reference proteome</keyword>
<evidence type="ECO:0000313" key="7">
    <source>
        <dbReference type="EMBL" id="MBB5627218.1"/>
    </source>
</evidence>
<dbReference type="Pfam" id="PF00440">
    <property type="entry name" value="TetR_N"/>
    <property type="match status" value="1"/>
</dbReference>
<evidence type="ECO:0000313" key="8">
    <source>
        <dbReference type="Proteomes" id="UP000588112"/>
    </source>
</evidence>
<dbReference type="PANTHER" id="PTHR30055">
    <property type="entry name" value="HTH-TYPE TRANSCRIPTIONAL REGULATOR RUTR"/>
    <property type="match status" value="1"/>
</dbReference>
<keyword evidence="3" id="KW-0804">Transcription</keyword>
<feature type="domain" description="HTH tetR-type" evidence="6">
    <location>
        <begin position="22"/>
        <end position="82"/>
    </location>
</feature>
<dbReference type="InterPro" id="IPR004111">
    <property type="entry name" value="Repressor_TetR_C"/>
</dbReference>
<accession>A0A7W9DQA7</accession>
<sequence length="253" mass="27856">MASGEDSALIWTRPEPGSRRPRFTRDQIASTALAIADAEGFAAVSMRRIAADLGAGTMTLYHYVRTKDELVALMDDAIMGKVLIPDDEFPAHWYDALTVIATRTWTVLMRHPWALHSLRQAPVGPNAMRHFEQSLAALAGTDLDPPEKFALLSMVDDYVHGNVLRSAETHSAATPPPDDETAQAALRFAETQYSSGHFPHMQALFGDKDPHQVFPAHNPEARFHHGLTTLLTGAAQKLHLPRPATDAPREQID</sequence>
<dbReference type="GO" id="GO:0045892">
    <property type="term" value="P:negative regulation of DNA-templated transcription"/>
    <property type="evidence" value="ECO:0007669"/>
    <property type="project" value="InterPro"/>
</dbReference>
<evidence type="ECO:0000256" key="3">
    <source>
        <dbReference type="ARBA" id="ARBA00023163"/>
    </source>
</evidence>